<dbReference type="RefSeq" id="WP_111728476.1">
    <property type="nucleotide sequence ID" value="NZ_QHKO01000001.1"/>
</dbReference>
<gene>
    <name evidence="1" type="ORF">DL240_03580</name>
</gene>
<dbReference type="OrthoDB" id="5507091at2"/>
<evidence type="ECO:0000313" key="2">
    <source>
        <dbReference type="Proteomes" id="UP000249169"/>
    </source>
</evidence>
<dbReference type="PROSITE" id="PS51257">
    <property type="entry name" value="PROKAR_LIPOPROTEIN"/>
    <property type="match status" value="1"/>
</dbReference>
<dbReference type="EMBL" id="QHKO01000001">
    <property type="protein sequence ID" value="RAL25304.1"/>
    <property type="molecule type" value="Genomic_DNA"/>
</dbReference>
<evidence type="ECO:0000313" key="1">
    <source>
        <dbReference type="EMBL" id="RAL25304.1"/>
    </source>
</evidence>
<reference evidence="1 2" key="1">
    <citation type="submission" date="2018-05" db="EMBL/GenBank/DDBJ databases">
        <title>Lujinxingia marina gen. nov. sp. nov., a new facultative anaerobic member of the class Deltaproteobacteria, and proposal of Lujinxingaceae fam. nov.</title>
        <authorList>
            <person name="Li C.-M."/>
        </authorList>
    </citation>
    <scope>NUCLEOTIDE SEQUENCE [LARGE SCALE GENOMIC DNA]</scope>
    <source>
        <strain evidence="1 2">B210</strain>
    </source>
</reference>
<protein>
    <submittedName>
        <fullName evidence="1">Uncharacterized protein</fullName>
    </submittedName>
</protein>
<dbReference type="Proteomes" id="UP000249169">
    <property type="component" value="Unassembled WGS sequence"/>
</dbReference>
<organism evidence="1 2">
    <name type="scientific">Lujinxingia litoralis</name>
    <dbReference type="NCBI Taxonomy" id="2211119"/>
    <lineage>
        <taxon>Bacteria</taxon>
        <taxon>Deltaproteobacteria</taxon>
        <taxon>Bradymonadales</taxon>
        <taxon>Lujinxingiaceae</taxon>
        <taxon>Lujinxingia</taxon>
    </lineage>
</organism>
<sequence length="226" mass="24065">MHRRGSGALVALLALFGTVGCQEVQQSAEPEVEAAQRALVEDGALTDREELAARDGWAAEEGSEVVVETRESPQSYLIDVAWEDVAGYAELDPALVDAGVLKHVSVLELPVLLPAVPEVTEKLQVSTGEQWYTAFADLGDYSVWMTASRVGFERVGPAGELADEKLAESELMVGRASGIAELSFPLANLVYTITVECADPMGDARCAKDDFILKLAESLALAGGVQ</sequence>
<keyword evidence="2" id="KW-1185">Reference proteome</keyword>
<accession>A0A328CBQ3</accession>
<name>A0A328CBQ3_9DELT</name>
<comment type="caution">
    <text evidence="1">The sequence shown here is derived from an EMBL/GenBank/DDBJ whole genome shotgun (WGS) entry which is preliminary data.</text>
</comment>
<proteinExistence type="predicted"/>
<dbReference type="AlphaFoldDB" id="A0A328CBQ3"/>